<evidence type="ECO:0000313" key="2">
    <source>
        <dbReference type="EMBL" id="CCB86224.1"/>
    </source>
</evidence>
<organism evidence="2 3">
    <name type="scientific">Parachlamydia acanthamoebae (strain UV7)</name>
    <dbReference type="NCBI Taxonomy" id="765952"/>
    <lineage>
        <taxon>Bacteria</taxon>
        <taxon>Pseudomonadati</taxon>
        <taxon>Chlamydiota</taxon>
        <taxon>Chlamydiia</taxon>
        <taxon>Parachlamydiales</taxon>
        <taxon>Parachlamydiaceae</taxon>
        <taxon>Parachlamydia</taxon>
    </lineage>
</organism>
<dbReference type="SUPFAM" id="SSF56112">
    <property type="entry name" value="Protein kinase-like (PK-like)"/>
    <property type="match status" value="1"/>
</dbReference>
<dbReference type="KEGG" id="puv:PUV_12740"/>
<dbReference type="AlphaFoldDB" id="F8KZ94"/>
<dbReference type="PROSITE" id="PS50011">
    <property type="entry name" value="PROTEIN_KINASE_DOM"/>
    <property type="match status" value="1"/>
</dbReference>
<dbReference type="Proteomes" id="UP000000495">
    <property type="component" value="Chromosome"/>
</dbReference>
<accession>F8KZ94</accession>
<reference evidence="2 3" key="2">
    <citation type="journal article" date="2011" name="Mol. Biol. Evol.">
        <title>Unity in variety--the pan-genome of the Chlamydiae.</title>
        <authorList>
            <person name="Collingro A."/>
            <person name="Tischler P."/>
            <person name="Weinmaier T."/>
            <person name="Penz T."/>
            <person name="Heinz E."/>
            <person name="Brunham R.C."/>
            <person name="Read T.D."/>
            <person name="Bavoil P.M."/>
            <person name="Sachse K."/>
            <person name="Kahane S."/>
            <person name="Friedman M.G."/>
            <person name="Rattei T."/>
            <person name="Myers G.S."/>
            <person name="Horn M."/>
        </authorList>
    </citation>
    <scope>NUCLEOTIDE SEQUENCE [LARGE SCALE GENOMIC DNA]</scope>
    <source>
        <strain evidence="3">UV7</strain>
    </source>
</reference>
<keyword evidence="3" id="KW-1185">Reference proteome</keyword>
<feature type="domain" description="Protein kinase" evidence="1">
    <location>
        <begin position="1"/>
        <end position="55"/>
    </location>
</feature>
<dbReference type="InterPro" id="IPR011009">
    <property type="entry name" value="Kinase-like_dom_sf"/>
</dbReference>
<dbReference type="InterPro" id="IPR000719">
    <property type="entry name" value="Prot_kinase_dom"/>
</dbReference>
<evidence type="ECO:0000259" key="1">
    <source>
        <dbReference type="PROSITE" id="PS50011"/>
    </source>
</evidence>
<dbReference type="GO" id="GO:0004672">
    <property type="term" value="F:protein kinase activity"/>
    <property type="evidence" value="ECO:0007669"/>
    <property type="project" value="InterPro"/>
</dbReference>
<dbReference type="Gene3D" id="1.10.510.10">
    <property type="entry name" value="Transferase(Phosphotransferase) domain 1"/>
    <property type="match status" value="1"/>
</dbReference>
<sequence length="55" mass="6864">MHRDIKEHNILWKKDEKDRYILKLSDFEMTCKKDWKFKYGYKGTPQYISHEISKI</sequence>
<dbReference type="HOGENOM" id="CLU_3028089_0_0_0"/>
<protein>
    <recommendedName>
        <fullName evidence="1">Protein kinase domain-containing protein</fullName>
    </recommendedName>
</protein>
<dbReference type="GO" id="GO:0005524">
    <property type="term" value="F:ATP binding"/>
    <property type="evidence" value="ECO:0007669"/>
    <property type="project" value="InterPro"/>
</dbReference>
<name>F8KZ94_PARAV</name>
<dbReference type="EMBL" id="FR872580">
    <property type="protein sequence ID" value="CCB86224.1"/>
    <property type="molecule type" value="Genomic_DNA"/>
</dbReference>
<proteinExistence type="predicted"/>
<gene>
    <name evidence="2" type="ordered locus">PUV_12740</name>
</gene>
<dbReference type="eggNOG" id="COG0515">
    <property type="taxonomic scope" value="Bacteria"/>
</dbReference>
<evidence type="ECO:0000313" key="3">
    <source>
        <dbReference type="Proteomes" id="UP000000495"/>
    </source>
</evidence>
<reference key="1">
    <citation type="journal article" date="2011" name="Mol. Biol. Evol.">
        <title>Unity in variety -- the pan-genome of the Chlamydiae.</title>
        <authorList>
            <person name="Collingro A."/>
            <person name="Tischler P."/>
            <person name="Weinmaier T."/>
            <person name="Penz T."/>
            <person name="Heinz E."/>
            <person name="Brunham R.C."/>
            <person name="Read T.D."/>
            <person name="Bavoil P.M."/>
            <person name="Sachse K."/>
            <person name="Kahane S."/>
            <person name="Friedman M.G."/>
            <person name="Rattei T."/>
            <person name="Myers G.S.A."/>
            <person name="Horn M."/>
        </authorList>
    </citation>
    <scope>NUCLEOTIDE SEQUENCE</scope>
    <source>
        <strain>UV7</strain>
    </source>
</reference>